<dbReference type="GO" id="GO:0003676">
    <property type="term" value="F:nucleic acid binding"/>
    <property type="evidence" value="ECO:0007669"/>
    <property type="project" value="InterPro"/>
</dbReference>
<feature type="non-terminal residue" evidence="3">
    <location>
        <position position="110"/>
    </location>
</feature>
<dbReference type="AlphaFoldDB" id="A0A699R550"/>
<gene>
    <name evidence="3" type="ORF">Tci_852933</name>
</gene>
<proteinExistence type="predicted"/>
<evidence type="ECO:0000256" key="1">
    <source>
        <dbReference type="PROSITE-ProRule" id="PRU00047"/>
    </source>
</evidence>
<keyword evidence="1" id="KW-0862">Zinc</keyword>
<dbReference type="SUPFAM" id="SSF57756">
    <property type="entry name" value="Retrovirus zinc finger-like domains"/>
    <property type="match status" value="1"/>
</dbReference>
<reference evidence="3" key="1">
    <citation type="journal article" date="2019" name="Sci. Rep.">
        <title>Draft genome of Tanacetum cinerariifolium, the natural source of mosquito coil.</title>
        <authorList>
            <person name="Yamashiro T."/>
            <person name="Shiraishi A."/>
            <person name="Satake H."/>
            <person name="Nakayama K."/>
        </authorList>
    </citation>
    <scope>NUCLEOTIDE SEQUENCE</scope>
</reference>
<keyword evidence="1" id="KW-0863">Zinc-finger</keyword>
<feature type="domain" description="CCHC-type" evidence="2">
    <location>
        <begin position="63"/>
        <end position="76"/>
    </location>
</feature>
<sequence>MLEEMVGISLDSMLDKWHRISKGTMYGRMNRLVVVPRIGNQNRTGNVIAARAEGTRNANQAMCYNCRGLGHIARNCTAIPRRKDVTYLQTQLLIAQKEEAGIQLQAEEFD</sequence>
<comment type="caution">
    <text evidence="3">The sequence shown here is derived from an EMBL/GenBank/DDBJ whole genome shotgun (WGS) entry which is preliminary data.</text>
</comment>
<dbReference type="InterPro" id="IPR036875">
    <property type="entry name" value="Znf_CCHC_sf"/>
</dbReference>
<dbReference type="GO" id="GO:0008270">
    <property type="term" value="F:zinc ion binding"/>
    <property type="evidence" value="ECO:0007669"/>
    <property type="project" value="UniProtKB-KW"/>
</dbReference>
<dbReference type="Pfam" id="PF00098">
    <property type="entry name" value="zf-CCHC"/>
    <property type="match status" value="1"/>
</dbReference>
<dbReference type="PROSITE" id="PS50158">
    <property type="entry name" value="ZF_CCHC"/>
    <property type="match status" value="1"/>
</dbReference>
<evidence type="ECO:0000259" key="2">
    <source>
        <dbReference type="PROSITE" id="PS50158"/>
    </source>
</evidence>
<dbReference type="Gene3D" id="4.10.60.10">
    <property type="entry name" value="Zinc finger, CCHC-type"/>
    <property type="match status" value="1"/>
</dbReference>
<keyword evidence="1" id="KW-0479">Metal-binding</keyword>
<name>A0A699R550_TANCI</name>
<dbReference type="InterPro" id="IPR001878">
    <property type="entry name" value="Znf_CCHC"/>
</dbReference>
<accession>A0A699R550</accession>
<dbReference type="EMBL" id="BKCJ011077558">
    <property type="protein sequence ID" value="GFC80963.1"/>
    <property type="molecule type" value="Genomic_DNA"/>
</dbReference>
<protein>
    <recommendedName>
        <fullName evidence="2">CCHC-type domain-containing protein</fullName>
    </recommendedName>
</protein>
<organism evidence="3">
    <name type="scientific">Tanacetum cinerariifolium</name>
    <name type="common">Dalmatian daisy</name>
    <name type="synonym">Chrysanthemum cinerariifolium</name>
    <dbReference type="NCBI Taxonomy" id="118510"/>
    <lineage>
        <taxon>Eukaryota</taxon>
        <taxon>Viridiplantae</taxon>
        <taxon>Streptophyta</taxon>
        <taxon>Embryophyta</taxon>
        <taxon>Tracheophyta</taxon>
        <taxon>Spermatophyta</taxon>
        <taxon>Magnoliopsida</taxon>
        <taxon>eudicotyledons</taxon>
        <taxon>Gunneridae</taxon>
        <taxon>Pentapetalae</taxon>
        <taxon>asterids</taxon>
        <taxon>campanulids</taxon>
        <taxon>Asterales</taxon>
        <taxon>Asteraceae</taxon>
        <taxon>Asteroideae</taxon>
        <taxon>Anthemideae</taxon>
        <taxon>Anthemidinae</taxon>
        <taxon>Tanacetum</taxon>
    </lineage>
</organism>
<evidence type="ECO:0000313" key="3">
    <source>
        <dbReference type="EMBL" id="GFC80963.1"/>
    </source>
</evidence>
<dbReference type="SMART" id="SM00343">
    <property type="entry name" value="ZnF_C2HC"/>
    <property type="match status" value="1"/>
</dbReference>